<proteinExistence type="predicted"/>
<evidence type="ECO:0000313" key="3">
    <source>
        <dbReference type="Proteomes" id="UP000796880"/>
    </source>
</evidence>
<organism evidence="2 3">
    <name type="scientific">Rhamnella rubrinervis</name>
    <dbReference type="NCBI Taxonomy" id="2594499"/>
    <lineage>
        <taxon>Eukaryota</taxon>
        <taxon>Viridiplantae</taxon>
        <taxon>Streptophyta</taxon>
        <taxon>Embryophyta</taxon>
        <taxon>Tracheophyta</taxon>
        <taxon>Spermatophyta</taxon>
        <taxon>Magnoliopsida</taxon>
        <taxon>eudicotyledons</taxon>
        <taxon>Gunneridae</taxon>
        <taxon>Pentapetalae</taxon>
        <taxon>rosids</taxon>
        <taxon>fabids</taxon>
        <taxon>Rosales</taxon>
        <taxon>Rhamnaceae</taxon>
        <taxon>rhamnoid group</taxon>
        <taxon>Rhamneae</taxon>
        <taxon>Rhamnella</taxon>
    </lineage>
</organism>
<protein>
    <submittedName>
        <fullName evidence="2">Uncharacterized protein</fullName>
    </submittedName>
</protein>
<evidence type="ECO:0000313" key="2">
    <source>
        <dbReference type="EMBL" id="KAF3454190.1"/>
    </source>
</evidence>
<feature type="region of interest" description="Disordered" evidence="1">
    <location>
        <begin position="62"/>
        <end position="83"/>
    </location>
</feature>
<dbReference type="EMBL" id="VOIH02000002">
    <property type="protein sequence ID" value="KAF3454190.1"/>
    <property type="molecule type" value="Genomic_DNA"/>
</dbReference>
<reference evidence="2" key="1">
    <citation type="submission" date="2020-03" db="EMBL/GenBank/DDBJ databases">
        <title>A high-quality chromosome-level genome assembly of a woody plant with both climbing and erect habits, Rhamnella rubrinervis.</title>
        <authorList>
            <person name="Lu Z."/>
            <person name="Yang Y."/>
            <person name="Zhu X."/>
            <person name="Sun Y."/>
        </authorList>
    </citation>
    <scope>NUCLEOTIDE SEQUENCE</scope>
    <source>
        <strain evidence="2">BYM</strain>
        <tissue evidence="2">Leaf</tissue>
    </source>
</reference>
<feature type="region of interest" description="Disordered" evidence="1">
    <location>
        <begin position="382"/>
        <end position="412"/>
    </location>
</feature>
<dbReference type="Proteomes" id="UP000796880">
    <property type="component" value="Unassembled WGS sequence"/>
</dbReference>
<gene>
    <name evidence="2" type="ORF">FNV43_RR04637</name>
</gene>
<keyword evidence="3" id="KW-1185">Reference proteome</keyword>
<comment type="caution">
    <text evidence="2">The sequence shown here is derived from an EMBL/GenBank/DDBJ whole genome shotgun (WGS) entry which is preliminary data.</text>
</comment>
<name>A0A8K0MQS9_9ROSA</name>
<feature type="compositionally biased region" description="Low complexity" evidence="1">
    <location>
        <begin position="1"/>
        <end position="10"/>
    </location>
</feature>
<sequence length="412" mass="43638">MPAWSTSSPRPTSPPGLGPTSPRLGPTSFGFGPTSSWLGVTSTWISPTSYGFVPISSQLGPTSSRHYPTSSGLVRPHPGLVRPRPGLVRSSSALVRPCPSLVRPPPCLVPPPLGLVQPLLGMVQRSMGLVRPPPGLVRPRPSLVRPSPGLSANAGLGPPPPRLGSPPLRLRPAFIRSWSTSSGFWSHLAPTLFDLVPAWFTSSMLVQSASLGSPSLAWFGTASLGPDLLLGSPPPGLGPPHPAWSHSSWFGLTRPSLVRLSRLVHLLRLVHLPMASSDLLWGWSDFLRAWVRPPSLGPPHPVLSDLPLGPTSSRLGLHLPPRVHLLSGLVHLARPEVRPHPPGSNLIRMVHPLPPRSPPLGLFTCLASVSCSSPGWSHLVPLGPTSPARGPTSGFRPPHSRHPPRPIGATSS</sequence>
<feature type="compositionally biased region" description="Low complexity" evidence="1">
    <location>
        <begin position="18"/>
        <end position="27"/>
    </location>
</feature>
<dbReference type="AlphaFoldDB" id="A0A8K0MQS9"/>
<feature type="region of interest" description="Disordered" evidence="1">
    <location>
        <begin position="1"/>
        <end position="28"/>
    </location>
</feature>
<feature type="compositionally biased region" description="Polar residues" evidence="1">
    <location>
        <begin position="62"/>
        <end position="72"/>
    </location>
</feature>
<evidence type="ECO:0000256" key="1">
    <source>
        <dbReference type="SAM" id="MobiDB-lite"/>
    </source>
</evidence>
<accession>A0A8K0MQS9</accession>